<protein>
    <submittedName>
        <fullName evidence="1">Uncharacterized protein</fullName>
    </submittedName>
</protein>
<sequence length="38" mass="4462">MHCGCISFFWLQHCAIYCAVIFDCHGYHLQPVPKMFSQ</sequence>
<organism evidence="1">
    <name type="scientific">Anguilla anguilla</name>
    <name type="common">European freshwater eel</name>
    <name type="synonym">Muraena anguilla</name>
    <dbReference type="NCBI Taxonomy" id="7936"/>
    <lineage>
        <taxon>Eukaryota</taxon>
        <taxon>Metazoa</taxon>
        <taxon>Chordata</taxon>
        <taxon>Craniata</taxon>
        <taxon>Vertebrata</taxon>
        <taxon>Euteleostomi</taxon>
        <taxon>Actinopterygii</taxon>
        <taxon>Neopterygii</taxon>
        <taxon>Teleostei</taxon>
        <taxon>Anguilliformes</taxon>
        <taxon>Anguillidae</taxon>
        <taxon>Anguilla</taxon>
    </lineage>
</organism>
<reference evidence="1" key="1">
    <citation type="submission" date="2014-11" db="EMBL/GenBank/DDBJ databases">
        <authorList>
            <person name="Amaro Gonzalez C."/>
        </authorList>
    </citation>
    <scope>NUCLEOTIDE SEQUENCE</scope>
</reference>
<proteinExistence type="predicted"/>
<dbReference type="EMBL" id="GBXM01071097">
    <property type="protein sequence ID" value="JAH37480.1"/>
    <property type="molecule type" value="Transcribed_RNA"/>
</dbReference>
<evidence type="ECO:0000313" key="1">
    <source>
        <dbReference type="EMBL" id="JAH37480.1"/>
    </source>
</evidence>
<accession>A0A0E9S9X5</accession>
<dbReference type="AlphaFoldDB" id="A0A0E9S9X5"/>
<name>A0A0E9S9X5_ANGAN</name>
<reference evidence="1" key="2">
    <citation type="journal article" date="2015" name="Fish Shellfish Immunol.">
        <title>Early steps in the European eel (Anguilla anguilla)-Vibrio vulnificus interaction in the gills: Role of the RtxA13 toxin.</title>
        <authorList>
            <person name="Callol A."/>
            <person name="Pajuelo D."/>
            <person name="Ebbesson L."/>
            <person name="Teles M."/>
            <person name="MacKenzie S."/>
            <person name="Amaro C."/>
        </authorList>
    </citation>
    <scope>NUCLEOTIDE SEQUENCE</scope>
</reference>